<dbReference type="InterPro" id="IPR033524">
    <property type="entry name" value="Glu/Leu/Phe/Val_DH_AS"/>
</dbReference>
<dbReference type="FunFam" id="3.40.50.10860:FF:000002">
    <property type="entry name" value="Glutamate dehydrogenase"/>
    <property type="match status" value="1"/>
</dbReference>
<dbReference type="InterPro" id="IPR050724">
    <property type="entry name" value="Glu_Leu_Phe_Val_DH"/>
</dbReference>
<dbReference type="SUPFAM" id="SSF51735">
    <property type="entry name" value="NAD(P)-binding Rossmann-fold domains"/>
    <property type="match status" value="1"/>
</dbReference>
<dbReference type="EMBL" id="HBED01042575">
    <property type="protein sequence ID" value="CAD8322990.1"/>
    <property type="molecule type" value="Transcribed_RNA"/>
</dbReference>
<dbReference type="InterPro" id="IPR006095">
    <property type="entry name" value="Glu/Leu/Phe/Val/Trp_DH"/>
</dbReference>
<accession>A0A7R9ZGW7</accession>
<evidence type="ECO:0000256" key="2">
    <source>
        <dbReference type="ARBA" id="ARBA00012907"/>
    </source>
</evidence>
<dbReference type="InterPro" id="IPR036291">
    <property type="entry name" value="NAD(P)-bd_dom_sf"/>
</dbReference>
<feature type="domain" description="Glutamate/phenylalanine/leucine/valine/L-tryptophan dehydrogenase C-terminal" evidence="5">
    <location>
        <begin position="285"/>
        <end position="527"/>
    </location>
</feature>
<proteinExistence type="inferred from homology"/>
<dbReference type="InterPro" id="IPR006096">
    <property type="entry name" value="Glu/Leu/Phe/Val/Trp_DH_C"/>
</dbReference>
<dbReference type="NCBIfam" id="NF006929">
    <property type="entry name" value="PRK09414.1"/>
    <property type="match status" value="1"/>
</dbReference>
<dbReference type="GO" id="GO:0004354">
    <property type="term" value="F:glutamate dehydrogenase (NADP+) activity"/>
    <property type="evidence" value="ECO:0007669"/>
    <property type="project" value="UniProtKB-EC"/>
</dbReference>
<gene>
    <name evidence="6" type="ORF">TDUB1175_LOCUS21408</name>
</gene>
<dbReference type="Gene3D" id="1.10.285.10">
    <property type="entry name" value="Glutamate Dehydrogenase, chain A, domain 3"/>
    <property type="match status" value="2"/>
</dbReference>
<dbReference type="AlphaFoldDB" id="A0A7R9ZGW7"/>
<dbReference type="Gene3D" id="3.40.50.720">
    <property type="entry name" value="NAD(P)-binding Rossmann-like Domain"/>
    <property type="match status" value="1"/>
</dbReference>
<evidence type="ECO:0000256" key="3">
    <source>
        <dbReference type="ARBA" id="ARBA00023002"/>
    </source>
</evidence>
<name>A0A7R9ZGW7_9STRA</name>
<dbReference type="Pfam" id="PF00208">
    <property type="entry name" value="ELFV_dehydrog"/>
    <property type="match status" value="1"/>
</dbReference>
<dbReference type="SMART" id="SM00839">
    <property type="entry name" value="ELFV_dehydrog"/>
    <property type="match status" value="1"/>
</dbReference>
<dbReference type="Gene3D" id="3.40.50.10860">
    <property type="entry name" value="Leucine Dehydrogenase, chain A, domain 1"/>
    <property type="match status" value="1"/>
</dbReference>
<dbReference type="PROSITE" id="PS00074">
    <property type="entry name" value="GLFV_DEHYDROGENASE"/>
    <property type="match status" value="1"/>
</dbReference>
<reference evidence="6" key="1">
    <citation type="submission" date="2021-01" db="EMBL/GenBank/DDBJ databases">
        <authorList>
            <person name="Corre E."/>
            <person name="Pelletier E."/>
            <person name="Niang G."/>
            <person name="Scheremetjew M."/>
            <person name="Finn R."/>
            <person name="Kale V."/>
            <person name="Holt S."/>
            <person name="Cochrane G."/>
            <person name="Meng A."/>
            <person name="Brown T."/>
            <person name="Cohen L."/>
        </authorList>
    </citation>
    <scope>NUCLEOTIDE SEQUENCE</scope>
    <source>
        <strain evidence="6">CCMP147</strain>
    </source>
</reference>
<sequence>MSRYMCRTAPAIVPDNMWKLKLVGLLVVVTFDAISHLRVGHTIVAAAPIGEQHLQKPSSHKANIDSTKQHQPGTCISAINMNDENKFPFLDEIRSKFAHQPTFLQSVEEMALALDPLFNDPEKGEFYKKAFVLMAEPERVIAFRVPWMDDRGEMRFNRGWRVEFNSALGPYKGGLRFHPTVNEGVLKFLGFEQIFKNALTGLPLGGGKGGSDFDPKGKSDGEVRRFCESFMTELYRYLHPSTDVPAGDIGVGGREIGYLYGQYKRLTNKHGEGVLTGKSLLFGGSPFRPEATGFGLVYISKIAIEKQLGKSLNGARCAISGSGNVAQYAAKKLTEFGARVITVSDSNGCLVFDDGMTDEDWKTVIEAKQTKRARLYSIENDVSGKYVPKESPWTLEGIKYDYVFPCATQNEIDGEAASHLIENGVKGVFEGANLPTTLGGQEVIRKHGVLYIPGKASNAGGVGVSGFEMSQNAQRLQWKPDDVDKKLQDMMASIFDQMVCSSGGGTLEEGANRAGFLKVVQAMKELGSVY</sequence>
<dbReference type="GO" id="GO:0006537">
    <property type="term" value="P:glutamate biosynthetic process"/>
    <property type="evidence" value="ECO:0007669"/>
    <property type="project" value="TreeGrafter"/>
</dbReference>
<dbReference type="PANTHER" id="PTHR43571:SF1">
    <property type="entry name" value="NADP-SPECIFIC GLUTAMATE DEHYDROGENASE 1-RELATED"/>
    <property type="match status" value="1"/>
</dbReference>
<dbReference type="PRINTS" id="PR00082">
    <property type="entry name" value="GLFDHDRGNASE"/>
</dbReference>
<comment type="similarity">
    <text evidence="1 4">Belongs to the Glu/Leu/Phe/Val dehydrogenases family.</text>
</comment>
<dbReference type="GO" id="GO:0005829">
    <property type="term" value="C:cytosol"/>
    <property type="evidence" value="ECO:0007669"/>
    <property type="project" value="TreeGrafter"/>
</dbReference>
<organism evidence="6">
    <name type="scientific">Pseudictyota dubia</name>
    <dbReference type="NCBI Taxonomy" id="2749911"/>
    <lineage>
        <taxon>Eukaryota</taxon>
        <taxon>Sar</taxon>
        <taxon>Stramenopiles</taxon>
        <taxon>Ochrophyta</taxon>
        <taxon>Bacillariophyta</taxon>
        <taxon>Mediophyceae</taxon>
        <taxon>Biddulphiophycidae</taxon>
        <taxon>Eupodiscales</taxon>
        <taxon>Odontellaceae</taxon>
        <taxon>Pseudictyota</taxon>
    </lineage>
</organism>
<dbReference type="Pfam" id="PF02812">
    <property type="entry name" value="ELFV_dehydrog_N"/>
    <property type="match status" value="1"/>
</dbReference>
<dbReference type="InterPro" id="IPR006097">
    <property type="entry name" value="Glu/Leu/Phe/Val/Trp_DH_dimer"/>
</dbReference>
<dbReference type="InterPro" id="IPR046346">
    <property type="entry name" value="Aminoacid_DH-like_N_sf"/>
</dbReference>
<dbReference type="PANTHER" id="PTHR43571">
    <property type="entry name" value="NADP-SPECIFIC GLUTAMATE DEHYDROGENASE 1-RELATED"/>
    <property type="match status" value="1"/>
</dbReference>
<evidence type="ECO:0000256" key="4">
    <source>
        <dbReference type="RuleBase" id="RU004417"/>
    </source>
</evidence>
<protein>
    <recommendedName>
        <fullName evidence="2">glutamate dehydrogenase (NADP(+))</fullName>
        <ecNumber evidence="2">1.4.1.4</ecNumber>
    </recommendedName>
</protein>
<keyword evidence="3 4" id="KW-0560">Oxidoreductase</keyword>
<dbReference type="EC" id="1.4.1.4" evidence="2"/>
<evidence type="ECO:0000259" key="5">
    <source>
        <dbReference type="SMART" id="SM00839"/>
    </source>
</evidence>
<dbReference type="SUPFAM" id="SSF53223">
    <property type="entry name" value="Aminoacid dehydrogenase-like, N-terminal domain"/>
    <property type="match status" value="1"/>
</dbReference>
<dbReference type="FunFam" id="3.40.50.720:FF:000030">
    <property type="entry name" value="Glutamate dehydrogenase"/>
    <property type="match status" value="1"/>
</dbReference>
<evidence type="ECO:0000313" key="6">
    <source>
        <dbReference type="EMBL" id="CAD8322990.1"/>
    </source>
</evidence>
<evidence type="ECO:0000256" key="1">
    <source>
        <dbReference type="ARBA" id="ARBA00006382"/>
    </source>
</evidence>